<feature type="transmembrane region" description="Helical" evidence="5">
    <location>
        <begin position="313"/>
        <end position="334"/>
    </location>
</feature>
<evidence type="ECO:0000313" key="8">
    <source>
        <dbReference type="EMBL" id="KAK9976562.1"/>
    </source>
</evidence>
<evidence type="ECO:0000256" key="3">
    <source>
        <dbReference type="ARBA" id="ARBA00022833"/>
    </source>
</evidence>
<evidence type="ECO:0008006" key="10">
    <source>
        <dbReference type="Google" id="ProtNLM"/>
    </source>
</evidence>
<comment type="caution">
    <text evidence="8">The sequence shown here is derived from an EMBL/GenBank/DDBJ whole genome shotgun (WGS) entry which is preliminary data.</text>
</comment>
<keyword evidence="3" id="KW-0862">Zinc</keyword>
<dbReference type="InterPro" id="IPR013761">
    <property type="entry name" value="SAM/pointed_sf"/>
</dbReference>
<accession>A0AAW2AT10</accession>
<evidence type="ECO:0000256" key="5">
    <source>
        <dbReference type="SAM" id="Phobius"/>
    </source>
</evidence>
<feature type="transmembrane region" description="Helical" evidence="5">
    <location>
        <begin position="376"/>
        <end position="394"/>
    </location>
</feature>
<dbReference type="PROSITE" id="PS00518">
    <property type="entry name" value="ZF_RING_1"/>
    <property type="match status" value="1"/>
</dbReference>
<gene>
    <name evidence="8" type="ORF">ABG768_021767</name>
</gene>
<dbReference type="InterPro" id="IPR027370">
    <property type="entry name" value="Znf-RING_euk"/>
</dbReference>
<organism evidence="8 9">
    <name type="scientific">Culter alburnus</name>
    <name type="common">Topmouth culter</name>
    <dbReference type="NCBI Taxonomy" id="194366"/>
    <lineage>
        <taxon>Eukaryota</taxon>
        <taxon>Metazoa</taxon>
        <taxon>Chordata</taxon>
        <taxon>Craniata</taxon>
        <taxon>Vertebrata</taxon>
        <taxon>Euteleostomi</taxon>
        <taxon>Actinopterygii</taxon>
        <taxon>Neopterygii</taxon>
        <taxon>Teleostei</taxon>
        <taxon>Ostariophysi</taxon>
        <taxon>Cypriniformes</taxon>
        <taxon>Xenocyprididae</taxon>
        <taxon>Xenocypridinae</taxon>
        <taxon>Culter</taxon>
    </lineage>
</organism>
<dbReference type="Pfam" id="PF13445">
    <property type="entry name" value="zf-RING_UBOX"/>
    <property type="match status" value="1"/>
</dbReference>
<dbReference type="GO" id="GO:0043161">
    <property type="term" value="P:proteasome-mediated ubiquitin-dependent protein catabolic process"/>
    <property type="evidence" value="ECO:0007669"/>
    <property type="project" value="TreeGrafter"/>
</dbReference>
<dbReference type="SUPFAM" id="SSF47769">
    <property type="entry name" value="SAM/Pointed domain"/>
    <property type="match status" value="1"/>
</dbReference>
<dbReference type="CDD" id="cd16497">
    <property type="entry name" value="RING-HC_BAR"/>
    <property type="match status" value="1"/>
</dbReference>
<protein>
    <recommendedName>
        <fullName evidence="10">Bifunctional apoptosis regulator</fullName>
    </recommendedName>
</protein>
<keyword evidence="5" id="KW-1133">Transmembrane helix</keyword>
<dbReference type="Gene3D" id="1.10.150.50">
    <property type="entry name" value="Transcription Factor, Ets-1"/>
    <property type="match status" value="1"/>
</dbReference>
<dbReference type="GO" id="GO:0008270">
    <property type="term" value="F:zinc ion binding"/>
    <property type="evidence" value="ECO:0007669"/>
    <property type="project" value="UniProtKB-KW"/>
</dbReference>
<dbReference type="PANTHER" id="PTHR15898:SF13">
    <property type="entry name" value="BIFUNCTIONAL APOPTOSIS REGULATOR"/>
    <property type="match status" value="1"/>
</dbReference>
<dbReference type="SMART" id="SM00184">
    <property type="entry name" value="RING"/>
    <property type="match status" value="1"/>
</dbReference>
<sequence>MQIATESDLSDSKESMADLLASEFTCHCCYEVFFDPTTLTCGHSFCRHCLARWWMSAFPCVRTDCPECRATWQDFPKINIVLRNAVEKLFPADVSQRKQAVLRNPVLSLVLHVFQWHGNRPVHHAAPQPVNQNLLQISLREIQDRAVTVLICLTMMVLVYRAFIAKPSHEMLLSKPLNRWSVNDVTLWVEHLGVWTNQYKEKFRQEQIDGRSLSALSNEDLSAAPFMIENRSHRRFILEELHRLKKTRVTRPQTFWEYKDANPGMTLFLLVSLRNFPRLTLLYLYLFDYDDAFLPFIQTVCPSKKPLQDWQQWVEFLLLYFLLPYQLLSVFSWHSLGVDYWTAGVVTFHTALLTMVDVCFYWTLCGGEIRTLPKMFWLQVTEVVLNSSLYVLLWPLLPLFIINIEIYSRLYFSYFITAALVKKSLQTVRLLRP</sequence>
<feature type="transmembrane region" description="Helical" evidence="5">
    <location>
        <begin position="340"/>
        <end position="364"/>
    </location>
</feature>
<reference evidence="8 9" key="1">
    <citation type="submission" date="2024-05" db="EMBL/GenBank/DDBJ databases">
        <title>A high-quality chromosomal-level genome assembly of Topmouth culter (Culter alburnus).</title>
        <authorList>
            <person name="Zhao H."/>
        </authorList>
    </citation>
    <scope>NUCLEOTIDE SEQUENCE [LARGE SCALE GENOMIC DNA]</scope>
    <source>
        <strain evidence="8">CATC2023</strain>
        <tissue evidence="8">Muscle</tissue>
    </source>
</reference>
<dbReference type="GO" id="GO:0005634">
    <property type="term" value="C:nucleus"/>
    <property type="evidence" value="ECO:0007669"/>
    <property type="project" value="TreeGrafter"/>
</dbReference>
<feature type="transmembrane region" description="Helical" evidence="5">
    <location>
        <begin position="146"/>
        <end position="164"/>
    </location>
</feature>
<dbReference type="InterPro" id="IPR013083">
    <property type="entry name" value="Znf_RING/FYVE/PHD"/>
</dbReference>
<dbReference type="GO" id="GO:0061630">
    <property type="term" value="F:ubiquitin protein ligase activity"/>
    <property type="evidence" value="ECO:0007669"/>
    <property type="project" value="TreeGrafter"/>
</dbReference>
<evidence type="ECO:0000256" key="1">
    <source>
        <dbReference type="ARBA" id="ARBA00022723"/>
    </source>
</evidence>
<keyword evidence="1" id="KW-0479">Metal-binding</keyword>
<evidence type="ECO:0000313" key="9">
    <source>
        <dbReference type="Proteomes" id="UP001479290"/>
    </source>
</evidence>
<keyword evidence="5" id="KW-0472">Membrane</keyword>
<dbReference type="PROSITE" id="PS50105">
    <property type="entry name" value="SAM_DOMAIN"/>
    <property type="match status" value="1"/>
</dbReference>
<keyword evidence="9" id="KW-1185">Reference proteome</keyword>
<evidence type="ECO:0000256" key="4">
    <source>
        <dbReference type="PROSITE-ProRule" id="PRU00175"/>
    </source>
</evidence>
<dbReference type="InterPro" id="IPR001841">
    <property type="entry name" value="Znf_RING"/>
</dbReference>
<evidence type="ECO:0000259" key="6">
    <source>
        <dbReference type="PROSITE" id="PS50089"/>
    </source>
</evidence>
<evidence type="ECO:0000259" key="7">
    <source>
        <dbReference type="PROSITE" id="PS50105"/>
    </source>
</evidence>
<proteinExistence type="predicted"/>
<dbReference type="PROSITE" id="PS50089">
    <property type="entry name" value="ZF_RING_2"/>
    <property type="match status" value="1"/>
</dbReference>
<dbReference type="PANTHER" id="PTHR15898">
    <property type="entry name" value="BIFUNCTIONAL APOPTOSIS REGULATOR"/>
    <property type="match status" value="1"/>
</dbReference>
<dbReference type="Proteomes" id="UP001479290">
    <property type="component" value="Unassembled WGS sequence"/>
</dbReference>
<dbReference type="AlphaFoldDB" id="A0AAW2AT10"/>
<evidence type="ECO:0000256" key="2">
    <source>
        <dbReference type="ARBA" id="ARBA00022771"/>
    </source>
</evidence>
<dbReference type="Gene3D" id="3.30.40.10">
    <property type="entry name" value="Zinc/RING finger domain, C3HC4 (zinc finger)"/>
    <property type="match status" value="1"/>
</dbReference>
<keyword evidence="2 4" id="KW-0863">Zinc-finger</keyword>
<keyword evidence="5" id="KW-0812">Transmembrane</keyword>
<feature type="domain" description="RING-type" evidence="6">
    <location>
        <begin position="26"/>
        <end position="69"/>
    </location>
</feature>
<dbReference type="Pfam" id="PF00536">
    <property type="entry name" value="SAM_1"/>
    <property type="match status" value="1"/>
</dbReference>
<dbReference type="EMBL" id="JAWDJR010000004">
    <property type="protein sequence ID" value="KAK9976562.1"/>
    <property type="molecule type" value="Genomic_DNA"/>
</dbReference>
<dbReference type="SUPFAM" id="SSF57850">
    <property type="entry name" value="RING/U-box"/>
    <property type="match status" value="1"/>
</dbReference>
<name>A0AAW2AT10_CULAL</name>
<dbReference type="InterPro" id="IPR017907">
    <property type="entry name" value="Znf_RING_CS"/>
</dbReference>
<dbReference type="SMART" id="SM00454">
    <property type="entry name" value="SAM"/>
    <property type="match status" value="1"/>
</dbReference>
<dbReference type="InterPro" id="IPR001660">
    <property type="entry name" value="SAM"/>
</dbReference>
<feature type="domain" description="SAM" evidence="7">
    <location>
        <begin position="180"/>
        <end position="247"/>
    </location>
</feature>